<accession>A0ABX1DW58</accession>
<evidence type="ECO:0000313" key="2">
    <source>
        <dbReference type="EMBL" id="NKC28738.1"/>
    </source>
</evidence>
<feature type="region of interest" description="Disordered" evidence="1">
    <location>
        <begin position="1"/>
        <end position="30"/>
    </location>
</feature>
<keyword evidence="3" id="KW-1185">Reference proteome</keyword>
<comment type="caution">
    <text evidence="2">The sequence shown here is derived from an EMBL/GenBank/DDBJ whole genome shotgun (WGS) entry which is preliminary data.</text>
</comment>
<dbReference type="EMBL" id="JAAVLR010000002">
    <property type="protein sequence ID" value="NKC28738.1"/>
    <property type="molecule type" value="Genomic_DNA"/>
</dbReference>
<proteinExistence type="predicted"/>
<sequence>MAVTANQKPDPAGHLNATNDAAKTDRRKLSPSMTGIGKLLQEQLAVDEQTNGEHFAELLARLAVTASAP</sequence>
<organism evidence="2 3">
    <name type="scientific">Brucella ciceri</name>
    <dbReference type="NCBI Taxonomy" id="391287"/>
    <lineage>
        <taxon>Bacteria</taxon>
        <taxon>Pseudomonadati</taxon>
        <taxon>Pseudomonadota</taxon>
        <taxon>Alphaproteobacteria</taxon>
        <taxon>Hyphomicrobiales</taxon>
        <taxon>Brucellaceae</taxon>
        <taxon>Brucella/Ochrobactrum group</taxon>
        <taxon>Brucella</taxon>
    </lineage>
</organism>
<protein>
    <submittedName>
        <fullName evidence="2">Uncharacterized protein</fullName>
    </submittedName>
</protein>
<reference evidence="2 3" key="1">
    <citation type="submission" date="2020-03" db="EMBL/GenBank/DDBJ databases">
        <title>Whole genome sequencing of clinical and environmental type strains of Ochrobactrum.</title>
        <authorList>
            <person name="Dharne M."/>
        </authorList>
    </citation>
    <scope>NUCLEOTIDE SEQUENCE [LARGE SCALE GENOMIC DNA]</scope>
    <source>
        <strain evidence="2 3">DSM 22292</strain>
    </source>
</reference>
<gene>
    <name evidence="2" type="ORF">HED52_16065</name>
</gene>
<name>A0ABX1DW58_9HYPH</name>
<evidence type="ECO:0000256" key="1">
    <source>
        <dbReference type="SAM" id="MobiDB-lite"/>
    </source>
</evidence>
<dbReference type="Proteomes" id="UP000568486">
    <property type="component" value="Unassembled WGS sequence"/>
</dbReference>
<evidence type="ECO:0000313" key="3">
    <source>
        <dbReference type="Proteomes" id="UP000568486"/>
    </source>
</evidence>